<organism evidence="6 7">
    <name type="scientific">Ceratocystis fimbriata f. sp. platani</name>
    <dbReference type="NCBI Taxonomy" id="88771"/>
    <lineage>
        <taxon>Eukaryota</taxon>
        <taxon>Fungi</taxon>
        <taxon>Dikarya</taxon>
        <taxon>Ascomycota</taxon>
        <taxon>Pezizomycotina</taxon>
        <taxon>Sordariomycetes</taxon>
        <taxon>Hypocreomycetidae</taxon>
        <taxon>Microascales</taxon>
        <taxon>Ceratocystidaceae</taxon>
        <taxon>Ceratocystis</taxon>
    </lineage>
</organism>
<evidence type="ECO:0000313" key="7">
    <source>
        <dbReference type="Proteomes" id="UP000034841"/>
    </source>
</evidence>
<accession>A0A0F8CUF7</accession>
<dbReference type="Pfam" id="PF08622">
    <property type="entry name" value="Svf1"/>
    <property type="match status" value="1"/>
</dbReference>
<dbReference type="GO" id="GO:0005737">
    <property type="term" value="C:cytoplasm"/>
    <property type="evidence" value="ECO:0007669"/>
    <property type="project" value="UniProtKB-SubCell"/>
</dbReference>
<sequence>MFNWAKQQLANVAGTQEPIHGAEAFHSIADKAKETETPYTEISREDIEWKVMDSTCVETQTFYFMTDSGLIGMCQIIYSNLGGLRTTCQFTSKIFSTDPSKPTLWCSNQLENPEFSEDSCSFYADGCAVELSDDGNSWSIKSMTDDRCLVNLTVTRESPGYQIAKDGLSTYGTDSENPWGSMRHAFWPRCKTEGTLTTADGAIDFKGKAFYVYALQGMKPHHAAARWNFISFQGETYSANVMEFITPAAYENSKVSVGAIVKDGEIITAGPITTCEHTKTNHDEETGWDVPENFKFTWEGKTKDGKPVSASIEGQFDPLDRIDVMAEVPGFVKKIVANAAGTKPYIYQYSTHKSKLPLKLKIGDQEITEQGIPFAEASFVSE</sequence>
<evidence type="ECO:0000256" key="1">
    <source>
        <dbReference type="ARBA" id="ARBA00004496"/>
    </source>
</evidence>
<evidence type="ECO:0000256" key="2">
    <source>
        <dbReference type="ARBA" id="ARBA00009069"/>
    </source>
</evidence>
<dbReference type="InterPro" id="IPR051385">
    <property type="entry name" value="Ceramide-binding_SVF1"/>
</dbReference>
<evidence type="ECO:0000256" key="3">
    <source>
        <dbReference type="ARBA" id="ARBA00022490"/>
    </source>
</evidence>
<evidence type="ECO:0000259" key="4">
    <source>
        <dbReference type="Pfam" id="PF08622"/>
    </source>
</evidence>
<dbReference type="Proteomes" id="UP000034841">
    <property type="component" value="Unassembled WGS sequence"/>
</dbReference>
<dbReference type="InterPro" id="IPR023374">
    <property type="entry name" value="AttH-like_dom_sf"/>
</dbReference>
<dbReference type="Gene3D" id="2.40.370.10">
    <property type="entry name" value="AttH-like domain"/>
    <property type="match status" value="1"/>
</dbReference>
<dbReference type="InterPro" id="IPR033394">
    <property type="entry name" value="Svf1-like_C"/>
</dbReference>
<protein>
    <submittedName>
        <fullName evidence="6">Survival factor 1</fullName>
    </submittedName>
</protein>
<dbReference type="OrthoDB" id="2590239at2759"/>
<comment type="similarity">
    <text evidence="2">Belongs to the SVF1 family.</text>
</comment>
<evidence type="ECO:0000313" key="6">
    <source>
        <dbReference type="EMBL" id="KKF94347.1"/>
    </source>
</evidence>
<dbReference type="AlphaFoldDB" id="A0A0F8CUF7"/>
<reference evidence="6 7" key="1">
    <citation type="submission" date="2015-04" db="EMBL/GenBank/DDBJ databases">
        <title>Genome sequence of Ceratocystis platani, a major pathogen of plane trees.</title>
        <authorList>
            <person name="Belbahri L."/>
        </authorList>
    </citation>
    <scope>NUCLEOTIDE SEQUENCE [LARGE SCALE GENOMIC DNA]</scope>
    <source>
        <strain evidence="6 7">CFO</strain>
    </source>
</reference>
<dbReference type="GO" id="GO:0006979">
    <property type="term" value="P:response to oxidative stress"/>
    <property type="evidence" value="ECO:0007669"/>
    <property type="project" value="InterPro"/>
</dbReference>
<name>A0A0F8CUF7_CERFI</name>
<feature type="domain" description="Svf1-like C-terminal" evidence="5">
    <location>
        <begin position="218"/>
        <end position="381"/>
    </location>
</feature>
<feature type="domain" description="Svf1-like N-terminal" evidence="4">
    <location>
        <begin position="57"/>
        <end position="216"/>
    </location>
</feature>
<dbReference type="EMBL" id="LBBL01000167">
    <property type="protein sequence ID" value="KKF94347.1"/>
    <property type="molecule type" value="Genomic_DNA"/>
</dbReference>
<keyword evidence="7" id="KW-1185">Reference proteome</keyword>
<dbReference type="SUPFAM" id="SSF159245">
    <property type="entry name" value="AttH-like"/>
    <property type="match status" value="1"/>
</dbReference>
<dbReference type="PANTHER" id="PTHR47107:SF1">
    <property type="entry name" value="CERAMIDE-BINDING PROTEIN SVF1-RELATED"/>
    <property type="match status" value="1"/>
</dbReference>
<comment type="caution">
    <text evidence="6">The sequence shown here is derived from an EMBL/GenBank/DDBJ whole genome shotgun (WGS) entry which is preliminary data.</text>
</comment>
<dbReference type="PANTHER" id="PTHR47107">
    <property type="entry name" value="SVF1-LIKE PROTEIN YDR222W-RELATED"/>
    <property type="match status" value="1"/>
</dbReference>
<proteinExistence type="inferred from homology"/>
<comment type="subcellular location">
    <subcellularLocation>
        <location evidence="1">Cytoplasm</location>
    </subcellularLocation>
</comment>
<keyword evidence="3" id="KW-0963">Cytoplasm</keyword>
<dbReference type="Pfam" id="PF17187">
    <property type="entry name" value="Svf1_C"/>
    <property type="match status" value="1"/>
</dbReference>
<gene>
    <name evidence="6" type="primary">SVF1</name>
    <name evidence="6" type="ORF">CFO_g3297</name>
</gene>
<dbReference type="InterPro" id="IPR013931">
    <property type="entry name" value="Svf1-like_N"/>
</dbReference>
<evidence type="ECO:0000259" key="5">
    <source>
        <dbReference type="Pfam" id="PF17187"/>
    </source>
</evidence>